<evidence type="ECO:0000313" key="3">
    <source>
        <dbReference type="Proteomes" id="UP001549749"/>
    </source>
</evidence>
<proteinExistence type="predicted"/>
<sequence>MSAHHKYFSQQPGPNPMTPGKEQPEPEIKPVPAKPEQPEIPEQPGTPEQPKIPDEVPERDIKRTPPNPQAEPGAGRQ</sequence>
<dbReference type="Proteomes" id="UP001549749">
    <property type="component" value="Unassembled WGS sequence"/>
</dbReference>
<gene>
    <name evidence="2" type="ORF">ABR189_16280</name>
</gene>
<keyword evidence="3" id="KW-1185">Reference proteome</keyword>
<comment type="caution">
    <text evidence="2">The sequence shown here is derived from an EMBL/GenBank/DDBJ whole genome shotgun (WGS) entry which is preliminary data.</text>
</comment>
<feature type="region of interest" description="Disordered" evidence="1">
    <location>
        <begin position="1"/>
        <end position="77"/>
    </location>
</feature>
<evidence type="ECO:0000313" key="2">
    <source>
        <dbReference type="EMBL" id="MET6998944.1"/>
    </source>
</evidence>
<feature type="compositionally biased region" description="Basic and acidic residues" evidence="1">
    <location>
        <begin position="51"/>
        <end position="63"/>
    </location>
</feature>
<organism evidence="2 3">
    <name type="scientific">Chitinophaga defluvii</name>
    <dbReference type="NCBI Taxonomy" id="3163343"/>
    <lineage>
        <taxon>Bacteria</taxon>
        <taxon>Pseudomonadati</taxon>
        <taxon>Bacteroidota</taxon>
        <taxon>Chitinophagia</taxon>
        <taxon>Chitinophagales</taxon>
        <taxon>Chitinophagaceae</taxon>
        <taxon>Chitinophaga</taxon>
    </lineage>
</organism>
<accession>A0ABV2T9W2</accession>
<evidence type="ECO:0000256" key="1">
    <source>
        <dbReference type="SAM" id="MobiDB-lite"/>
    </source>
</evidence>
<dbReference type="RefSeq" id="WP_354661511.1">
    <property type="nucleotide sequence ID" value="NZ_JBEXAC010000002.1"/>
</dbReference>
<protein>
    <submittedName>
        <fullName evidence="2">Uncharacterized protein</fullName>
    </submittedName>
</protein>
<name>A0ABV2T9W2_9BACT</name>
<reference evidence="2 3" key="1">
    <citation type="submission" date="2024-06" db="EMBL/GenBank/DDBJ databases">
        <title>Chitinophaga defluvii sp. nov., isolated from municipal sewage.</title>
        <authorList>
            <person name="Zhang L."/>
        </authorList>
    </citation>
    <scope>NUCLEOTIDE SEQUENCE [LARGE SCALE GENOMIC DNA]</scope>
    <source>
        <strain evidence="2 3">H8</strain>
    </source>
</reference>
<dbReference type="EMBL" id="JBEXAC010000002">
    <property type="protein sequence ID" value="MET6998944.1"/>
    <property type="molecule type" value="Genomic_DNA"/>
</dbReference>